<protein>
    <submittedName>
        <fullName evidence="1">Uncharacterized protein</fullName>
    </submittedName>
</protein>
<proteinExistence type="predicted"/>
<dbReference type="EMBL" id="AKBN01002092">
    <property type="protein sequence ID" value="KEZ98659.1"/>
    <property type="molecule type" value="Genomic_DNA"/>
</dbReference>
<name>A0A836ZQ86_XANVA</name>
<evidence type="ECO:0000313" key="1">
    <source>
        <dbReference type="EMBL" id="KEZ98659.1"/>
    </source>
</evidence>
<sequence length="109" mass="12270">MLLIDGAVRSVEGRLDQVSMRLQRQGRRLLSQVINVLSASGARDHLGLHARACALFKRLVSIWDFERVRRVVLGHVAGVREHAATADTHKGDTKAFLRDRQCWCLPSRS</sequence>
<reference evidence="1" key="1">
    <citation type="submission" date="2012-05" db="EMBL/GenBank/DDBJ databases">
        <authorList>
            <person name="Studholme D.J."/>
            <person name="Wasukira A."/>
            <person name="Grant M."/>
        </authorList>
    </citation>
    <scope>NUCLEOTIDE SEQUENCE [LARGE SCALE GENOMIC DNA]</scope>
    <source>
        <strain evidence="1">NCPPB 890</strain>
    </source>
</reference>
<comment type="caution">
    <text evidence="1">The sequence shown here is derived from an EMBL/GenBank/DDBJ whole genome shotgun (WGS) entry which is preliminary data.</text>
</comment>
<accession>A0A836ZQ86</accession>
<dbReference type="AlphaFoldDB" id="A0A836ZQ86"/>
<gene>
    <name evidence="1" type="ORF">A11K_0128160</name>
</gene>
<organism evidence="1">
    <name type="scientific">Xanthomonas vasicola pv. vasculorum NCPPB 890</name>
    <dbReference type="NCBI Taxonomy" id="1184265"/>
    <lineage>
        <taxon>Bacteria</taxon>
        <taxon>Pseudomonadati</taxon>
        <taxon>Pseudomonadota</taxon>
        <taxon>Gammaproteobacteria</taxon>
        <taxon>Lysobacterales</taxon>
        <taxon>Lysobacteraceae</taxon>
        <taxon>Xanthomonas</taxon>
    </lineage>
</organism>